<evidence type="ECO:0000313" key="2">
    <source>
        <dbReference type="EMBL" id="QPG06806.1"/>
    </source>
</evidence>
<dbReference type="PANTHER" id="PTHR43364">
    <property type="entry name" value="NADH-SPECIFIC METHYLGLYOXAL REDUCTASE-RELATED"/>
    <property type="match status" value="1"/>
</dbReference>
<evidence type="ECO:0000259" key="1">
    <source>
        <dbReference type="Pfam" id="PF00248"/>
    </source>
</evidence>
<gene>
    <name evidence="2" type="ORF">IT774_06650</name>
</gene>
<dbReference type="EMBL" id="CP064795">
    <property type="protein sequence ID" value="QPG06806.1"/>
    <property type="molecule type" value="Genomic_DNA"/>
</dbReference>
<dbReference type="SUPFAM" id="SSF51430">
    <property type="entry name" value="NAD(P)-linked oxidoreductase"/>
    <property type="match status" value="1"/>
</dbReference>
<dbReference type="InterPro" id="IPR023210">
    <property type="entry name" value="NADP_OxRdtase_dom"/>
</dbReference>
<proteinExistence type="predicted"/>
<dbReference type="InterPro" id="IPR036812">
    <property type="entry name" value="NAD(P)_OxRdtase_dom_sf"/>
</dbReference>
<dbReference type="RefSeq" id="WP_195811881.1">
    <property type="nucleotide sequence ID" value="NZ_CP064795.1"/>
</dbReference>
<dbReference type="Pfam" id="PF00248">
    <property type="entry name" value="Aldo_ket_red"/>
    <property type="match status" value="1"/>
</dbReference>
<reference evidence="2 3" key="1">
    <citation type="submission" date="2020-11" db="EMBL/GenBank/DDBJ databases">
        <title>Complete genome sequence for Salinimonas sp. strain G2-b.</title>
        <authorList>
            <person name="Park S.-J."/>
        </authorList>
    </citation>
    <scope>NUCLEOTIDE SEQUENCE [LARGE SCALE GENOMIC DNA]</scope>
    <source>
        <strain evidence="2 3">G2-b</strain>
    </source>
</reference>
<protein>
    <submittedName>
        <fullName evidence="2">Aldo/keto reductase</fullName>
    </submittedName>
</protein>
<dbReference type="InterPro" id="IPR050523">
    <property type="entry name" value="AKR_Detox_Biosynth"/>
</dbReference>
<dbReference type="CDD" id="cd19092">
    <property type="entry name" value="AKR_BsYcsN_EcYdhF-like"/>
    <property type="match status" value="1"/>
</dbReference>
<evidence type="ECO:0000313" key="3">
    <source>
        <dbReference type="Proteomes" id="UP000595095"/>
    </source>
</evidence>
<sequence length="324" mass="35978">MSSSLALQQHLPKVSRIAYGCMGLGGGWNNNPVSQQDITQAREIIDTALEAGITLFDHADIYTFAKAEEAFGQVLKHTPSLREQMYLQSKCGIRFEDEHGAGRYDFSQQWIQHSVEQSLQRLHCEQLDVLLLHRPDPLMQLDELAETVNGLHQQGKIAQLGVSNMNTAQIAFLQSALSMPIVANQIEMSLAKTDWLDDGIAVNTPASANAGFNTGLLEYCQLHNIQLQAWGCLAQGAFSDAGLNSEQQNIRQTTEYVMQLASDYEVSAEAIVLAFLLRHPAAIQPVIGTTNIERIRDCVQATHLTLTREQWYNLYVLSRGEALP</sequence>
<dbReference type="Gene3D" id="3.20.20.100">
    <property type="entry name" value="NADP-dependent oxidoreductase domain"/>
    <property type="match status" value="1"/>
</dbReference>
<accession>A0A7S9DZI1</accession>
<dbReference type="GO" id="GO:0005829">
    <property type="term" value="C:cytosol"/>
    <property type="evidence" value="ECO:0007669"/>
    <property type="project" value="TreeGrafter"/>
</dbReference>
<dbReference type="AlphaFoldDB" id="A0A7S9DZI1"/>
<keyword evidence="3" id="KW-1185">Reference proteome</keyword>
<dbReference type="PANTHER" id="PTHR43364:SF1">
    <property type="entry name" value="OXIDOREDUCTASE YDHF"/>
    <property type="match status" value="1"/>
</dbReference>
<name>A0A7S9DZI1_9ALTE</name>
<dbReference type="Proteomes" id="UP000595095">
    <property type="component" value="Chromosome"/>
</dbReference>
<organism evidence="2 3">
    <name type="scientific">Salinimonas marina</name>
    <dbReference type="NCBI Taxonomy" id="2785918"/>
    <lineage>
        <taxon>Bacteria</taxon>
        <taxon>Pseudomonadati</taxon>
        <taxon>Pseudomonadota</taxon>
        <taxon>Gammaproteobacteria</taxon>
        <taxon>Alteromonadales</taxon>
        <taxon>Alteromonadaceae</taxon>
        <taxon>Alteromonas/Salinimonas group</taxon>
        <taxon>Salinimonas</taxon>
    </lineage>
</organism>
<dbReference type="KEGG" id="smaa:IT774_06650"/>
<feature type="domain" description="NADP-dependent oxidoreductase" evidence="1">
    <location>
        <begin position="16"/>
        <end position="312"/>
    </location>
</feature>